<dbReference type="PRINTS" id="PR00260">
    <property type="entry name" value="CHEMTRNSDUCR"/>
</dbReference>
<dbReference type="AlphaFoldDB" id="A0A420E9I4"/>
<dbReference type="InterPro" id="IPR004090">
    <property type="entry name" value="Chemotax_Me-accpt_rcpt"/>
</dbReference>
<keyword evidence="14" id="KW-1185">Reference proteome</keyword>
<dbReference type="SMART" id="SM00304">
    <property type="entry name" value="HAMP"/>
    <property type="match status" value="1"/>
</dbReference>
<sequence>MKFNIRQRLLALTLIPILLIAISMLYVNYSESRKLNDQQMILTEARMMEMKQTELHSLVEMAESAIAPLLASDAGIDEVIEHLSSLKFGKSGYIFAYDSKGVRRVLGTSDKGIGENFWNLRDVKNNLFIQELINKAKSNSREFTTYYFPKPGESDALPKLGYAIYLAKWDLIVGTGFYTDDIDAVINELDQQSESILAQSIFKIVIVCIVMFLIAVAFGLLINRSIIRPLQEFSDSIARFASGEADLTARMAPSNIPEYAVLADNFNAFVEHLHSIISLVKQVADHVVEETSKMSERAKNVDQLSSSQREETEQVATAMTEMTTTAHEISDNANQAAGSAQTAENNSEQAMQTVNAAASSVKSLANEVSEASDVIGRLEGDVQNISSALGVIQGIAEQTNLLALNAAIEAARAGEQGRGFAVVADEVRQLASRTQKSTGEIHEMIQSLKSASDAAVLAMQSSCERGETTVHEAEAAADALQIIRESIQTIMDMNALIATSTEEQSIVGQEISERIVVIADQSSQSAQLAASNRLGSTELQGRAGELEDLVKKFTL</sequence>
<evidence type="ECO:0000259" key="11">
    <source>
        <dbReference type="PROSITE" id="PS50111"/>
    </source>
</evidence>
<evidence type="ECO:0000256" key="6">
    <source>
        <dbReference type="ARBA" id="ARBA00023224"/>
    </source>
</evidence>
<accession>A0A420E9I4</accession>
<dbReference type="GO" id="GO:0006935">
    <property type="term" value="P:chemotaxis"/>
    <property type="evidence" value="ECO:0007669"/>
    <property type="project" value="InterPro"/>
</dbReference>
<evidence type="ECO:0000313" key="13">
    <source>
        <dbReference type="EMBL" id="RKF17380.1"/>
    </source>
</evidence>
<dbReference type="GO" id="GO:0007165">
    <property type="term" value="P:signal transduction"/>
    <property type="evidence" value="ECO:0007669"/>
    <property type="project" value="UniProtKB-KW"/>
</dbReference>
<dbReference type="InterPro" id="IPR004089">
    <property type="entry name" value="MCPsignal_dom"/>
</dbReference>
<evidence type="ECO:0000313" key="14">
    <source>
        <dbReference type="Proteomes" id="UP000286482"/>
    </source>
</evidence>
<evidence type="ECO:0000256" key="8">
    <source>
        <dbReference type="PROSITE-ProRule" id="PRU00284"/>
    </source>
</evidence>
<feature type="transmembrane region" description="Helical" evidence="10">
    <location>
        <begin position="201"/>
        <end position="222"/>
    </location>
</feature>
<dbReference type="PANTHER" id="PTHR32089">
    <property type="entry name" value="METHYL-ACCEPTING CHEMOTAXIS PROTEIN MCPB"/>
    <property type="match status" value="1"/>
</dbReference>
<dbReference type="PROSITE" id="PS50885">
    <property type="entry name" value="HAMP"/>
    <property type="match status" value="1"/>
</dbReference>
<dbReference type="InterPro" id="IPR003660">
    <property type="entry name" value="HAMP_dom"/>
</dbReference>
<dbReference type="CDD" id="cd11386">
    <property type="entry name" value="MCP_signal"/>
    <property type="match status" value="1"/>
</dbReference>
<comment type="similarity">
    <text evidence="7">Belongs to the methyl-accepting chemotaxis (MCP) protein family.</text>
</comment>
<evidence type="ECO:0000256" key="9">
    <source>
        <dbReference type="SAM" id="MobiDB-lite"/>
    </source>
</evidence>
<comment type="caution">
    <text evidence="13">The sequence shown here is derived from an EMBL/GenBank/DDBJ whole genome shotgun (WGS) entry which is preliminary data.</text>
</comment>
<gene>
    <name evidence="13" type="ORF">DBZ36_13040</name>
</gene>
<evidence type="ECO:0000256" key="5">
    <source>
        <dbReference type="ARBA" id="ARBA00023136"/>
    </source>
</evidence>
<dbReference type="FunFam" id="1.10.287.950:FF:000001">
    <property type="entry name" value="Methyl-accepting chemotaxis sensory transducer"/>
    <property type="match status" value="1"/>
</dbReference>
<evidence type="ECO:0000256" key="2">
    <source>
        <dbReference type="ARBA" id="ARBA00022475"/>
    </source>
</evidence>
<name>A0A420E9I4_9ALTE</name>
<evidence type="ECO:0000256" key="10">
    <source>
        <dbReference type="SAM" id="Phobius"/>
    </source>
</evidence>
<proteinExistence type="inferred from homology"/>
<evidence type="ECO:0000256" key="7">
    <source>
        <dbReference type="ARBA" id="ARBA00029447"/>
    </source>
</evidence>
<keyword evidence="4 10" id="KW-1133">Transmembrane helix</keyword>
<keyword evidence="5 10" id="KW-0472">Membrane</keyword>
<dbReference type="Pfam" id="PF17200">
    <property type="entry name" value="sCache_2"/>
    <property type="match status" value="1"/>
</dbReference>
<feature type="region of interest" description="Disordered" evidence="9">
    <location>
        <begin position="294"/>
        <end position="316"/>
    </location>
</feature>
<dbReference type="EMBL" id="RAQO01000007">
    <property type="protein sequence ID" value="RKF17380.1"/>
    <property type="molecule type" value="Genomic_DNA"/>
</dbReference>
<dbReference type="Pfam" id="PF00672">
    <property type="entry name" value="HAMP"/>
    <property type="match status" value="1"/>
</dbReference>
<dbReference type="SMART" id="SM00283">
    <property type="entry name" value="MA"/>
    <property type="match status" value="1"/>
</dbReference>
<evidence type="ECO:0000256" key="4">
    <source>
        <dbReference type="ARBA" id="ARBA00022989"/>
    </source>
</evidence>
<dbReference type="SUPFAM" id="SSF58104">
    <property type="entry name" value="Methyl-accepting chemotaxis protein (MCP) signaling domain"/>
    <property type="match status" value="1"/>
</dbReference>
<feature type="domain" description="Methyl-accepting transducer" evidence="11">
    <location>
        <begin position="283"/>
        <end position="519"/>
    </location>
</feature>
<dbReference type="RefSeq" id="WP_120355404.1">
    <property type="nucleotide sequence ID" value="NZ_RAQO01000007.1"/>
</dbReference>
<feature type="domain" description="HAMP" evidence="12">
    <location>
        <begin position="224"/>
        <end position="278"/>
    </location>
</feature>
<dbReference type="Pfam" id="PF00015">
    <property type="entry name" value="MCPsignal"/>
    <property type="match status" value="1"/>
</dbReference>
<dbReference type="CDD" id="cd06225">
    <property type="entry name" value="HAMP"/>
    <property type="match status" value="1"/>
</dbReference>
<dbReference type="GO" id="GO:0005886">
    <property type="term" value="C:plasma membrane"/>
    <property type="evidence" value="ECO:0007669"/>
    <property type="project" value="UniProtKB-SubCell"/>
</dbReference>
<dbReference type="Proteomes" id="UP000286482">
    <property type="component" value="Unassembled WGS sequence"/>
</dbReference>
<dbReference type="PROSITE" id="PS50111">
    <property type="entry name" value="CHEMOTAXIS_TRANSDUC_2"/>
    <property type="match status" value="1"/>
</dbReference>
<evidence type="ECO:0000256" key="1">
    <source>
        <dbReference type="ARBA" id="ARBA00004651"/>
    </source>
</evidence>
<keyword evidence="6 8" id="KW-0807">Transducer</keyword>
<dbReference type="Gene3D" id="3.30.450.20">
    <property type="entry name" value="PAS domain"/>
    <property type="match status" value="1"/>
</dbReference>
<keyword evidence="3 10" id="KW-0812">Transmembrane</keyword>
<comment type="subcellular location">
    <subcellularLocation>
        <location evidence="1">Cell membrane</location>
        <topology evidence="1">Multi-pass membrane protein</topology>
    </subcellularLocation>
</comment>
<dbReference type="InterPro" id="IPR033480">
    <property type="entry name" value="sCache_2"/>
</dbReference>
<evidence type="ECO:0000259" key="12">
    <source>
        <dbReference type="PROSITE" id="PS50885"/>
    </source>
</evidence>
<evidence type="ECO:0000256" key="3">
    <source>
        <dbReference type="ARBA" id="ARBA00022692"/>
    </source>
</evidence>
<organism evidence="13 14">
    <name type="scientific">Alginatibacterium sediminis</name>
    <dbReference type="NCBI Taxonomy" id="2164068"/>
    <lineage>
        <taxon>Bacteria</taxon>
        <taxon>Pseudomonadati</taxon>
        <taxon>Pseudomonadota</taxon>
        <taxon>Gammaproteobacteria</taxon>
        <taxon>Alteromonadales</taxon>
        <taxon>Alteromonadaceae</taxon>
        <taxon>Alginatibacterium</taxon>
    </lineage>
</organism>
<dbReference type="PANTHER" id="PTHR32089:SF119">
    <property type="entry name" value="METHYL-ACCEPTING CHEMOTAXIS PROTEIN CTPL"/>
    <property type="match status" value="1"/>
</dbReference>
<dbReference type="GO" id="GO:0004888">
    <property type="term" value="F:transmembrane signaling receptor activity"/>
    <property type="evidence" value="ECO:0007669"/>
    <property type="project" value="InterPro"/>
</dbReference>
<dbReference type="SMART" id="SM01049">
    <property type="entry name" value="Cache_2"/>
    <property type="match status" value="1"/>
</dbReference>
<keyword evidence="2" id="KW-1003">Cell membrane</keyword>
<dbReference type="OrthoDB" id="2489132at2"/>
<dbReference type="Gene3D" id="1.10.287.950">
    <property type="entry name" value="Methyl-accepting chemotaxis protein"/>
    <property type="match status" value="1"/>
</dbReference>
<protein>
    <submittedName>
        <fullName evidence="13">Methyl-accepting chemotaxis protein</fullName>
    </submittedName>
</protein>
<feature type="transmembrane region" description="Helical" evidence="10">
    <location>
        <begin position="9"/>
        <end position="29"/>
    </location>
</feature>
<reference evidence="13 14" key="1">
    <citation type="submission" date="2018-09" db="EMBL/GenBank/DDBJ databases">
        <authorList>
            <person name="Wang Z."/>
        </authorList>
    </citation>
    <scope>NUCLEOTIDE SEQUENCE [LARGE SCALE GENOMIC DNA]</scope>
    <source>
        <strain evidence="13 14">ALS 81</strain>
    </source>
</reference>